<dbReference type="Proteomes" id="UP000800039">
    <property type="component" value="Unassembled WGS sequence"/>
</dbReference>
<protein>
    <submittedName>
        <fullName evidence="1">Uncharacterized protein</fullName>
    </submittedName>
</protein>
<feature type="non-terminal residue" evidence="1">
    <location>
        <position position="1"/>
    </location>
</feature>
<organism evidence="1 2">
    <name type="scientific">Cucurbitaria berberidis CBS 394.84</name>
    <dbReference type="NCBI Taxonomy" id="1168544"/>
    <lineage>
        <taxon>Eukaryota</taxon>
        <taxon>Fungi</taxon>
        <taxon>Dikarya</taxon>
        <taxon>Ascomycota</taxon>
        <taxon>Pezizomycotina</taxon>
        <taxon>Dothideomycetes</taxon>
        <taxon>Pleosporomycetidae</taxon>
        <taxon>Pleosporales</taxon>
        <taxon>Pleosporineae</taxon>
        <taxon>Cucurbitariaceae</taxon>
        <taxon>Cucurbitaria</taxon>
    </lineage>
</organism>
<dbReference type="GeneID" id="63844771"/>
<proteinExistence type="predicted"/>
<gene>
    <name evidence="1" type="ORF">K460DRAFT_267077</name>
</gene>
<dbReference type="AlphaFoldDB" id="A0A9P4GJE2"/>
<evidence type="ECO:0000313" key="1">
    <source>
        <dbReference type="EMBL" id="KAF1846539.1"/>
    </source>
</evidence>
<comment type="caution">
    <text evidence="1">The sequence shown here is derived from an EMBL/GenBank/DDBJ whole genome shotgun (WGS) entry which is preliminary data.</text>
</comment>
<feature type="non-terminal residue" evidence="1">
    <location>
        <position position="151"/>
    </location>
</feature>
<keyword evidence="2" id="KW-1185">Reference proteome</keyword>
<dbReference type="OrthoDB" id="3665793at2759"/>
<reference evidence="1" key="1">
    <citation type="submission" date="2020-01" db="EMBL/GenBank/DDBJ databases">
        <authorList>
            <consortium name="DOE Joint Genome Institute"/>
            <person name="Haridas S."/>
            <person name="Albert R."/>
            <person name="Binder M."/>
            <person name="Bloem J."/>
            <person name="Labutti K."/>
            <person name="Salamov A."/>
            <person name="Andreopoulos B."/>
            <person name="Baker S.E."/>
            <person name="Barry K."/>
            <person name="Bills G."/>
            <person name="Bluhm B.H."/>
            <person name="Cannon C."/>
            <person name="Castanera R."/>
            <person name="Culley D.E."/>
            <person name="Daum C."/>
            <person name="Ezra D."/>
            <person name="Gonzalez J.B."/>
            <person name="Henrissat B."/>
            <person name="Kuo A."/>
            <person name="Liang C."/>
            <person name="Lipzen A."/>
            <person name="Lutzoni F."/>
            <person name="Magnuson J."/>
            <person name="Mondo S."/>
            <person name="Nolan M."/>
            <person name="Ohm R."/>
            <person name="Pangilinan J."/>
            <person name="Park H.-J."/>
            <person name="Ramirez L."/>
            <person name="Alfaro M."/>
            <person name="Sun H."/>
            <person name="Tritt A."/>
            <person name="Yoshinaga Y."/>
            <person name="Zwiers L.-H."/>
            <person name="Turgeon B.G."/>
            <person name="Goodwin S.B."/>
            <person name="Spatafora J.W."/>
            <person name="Crous P.W."/>
            <person name="Grigoriev I.V."/>
        </authorList>
    </citation>
    <scope>NUCLEOTIDE SEQUENCE</scope>
    <source>
        <strain evidence="1">CBS 394.84</strain>
    </source>
</reference>
<sequence length="151" mass="17252">PGYYNADQIRAIANENFPDEYNAIPDADQLPWEQQDDTATFHKETLFIGYVKIDNMIWKVSAYMLRSTGEIHLYRNGMRLTRADNAHLRLGIPWSYLREGGERPHLRDLQVLCQNYFVGAEFAVGVKVKDGSWFKRLSLACKAVGEGLGLL</sequence>
<evidence type="ECO:0000313" key="2">
    <source>
        <dbReference type="Proteomes" id="UP000800039"/>
    </source>
</evidence>
<name>A0A9P4GJE2_9PLEO</name>
<accession>A0A9P4GJE2</accession>
<dbReference type="EMBL" id="ML976616">
    <property type="protein sequence ID" value="KAF1846539.1"/>
    <property type="molecule type" value="Genomic_DNA"/>
</dbReference>
<dbReference type="RefSeq" id="XP_040789102.1">
    <property type="nucleotide sequence ID" value="XM_040927518.1"/>
</dbReference>